<evidence type="ECO:0000313" key="11">
    <source>
        <dbReference type="EMBL" id="OGH74104.1"/>
    </source>
</evidence>
<dbReference type="Pfam" id="PF00664">
    <property type="entry name" value="ABC_membrane"/>
    <property type="match status" value="1"/>
</dbReference>
<evidence type="ECO:0000256" key="7">
    <source>
        <dbReference type="ARBA" id="ARBA00023136"/>
    </source>
</evidence>
<dbReference type="InterPro" id="IPR003593">
    <property type="entry name" value="AAA+_ATPase"/>
</dbReference>
<evidence type="ECO:0008006" key="13">
    <source>
        <dbReference type="Google" id="ProtNLM"/>
    </source>
</evidence>
<feature type="domain" description="ABC transmembrane type-1" evidence="10">
    <location>
        <begin position="24"/>
        <end position="309"/>
    </location>
</feature>
<accession>A0A1F6MR07</accession>
<dbReference type="SUPFAM" id="SSF52540">
    <property type="entry name" value="P-loop containing nucleoside triphosphate hydrolases"/>
    <property type="match status" value="1"/>
</dbReference>
<dbReference type="Proteomes" id="UP000178347">
    <property type="component" value="Unassembled WGS sequence"/>
</dbReference>
<dbReference type="GO" id="GO:0015421">
    <property type="term" value="F:ABC-type oligopeptide transporter activity"/>
    <property type="evidence" value="ECO:0007669"/>
    <property type="project" value="TreeGrafter"/>
</dbReference>
<dbReference type="PROSITE" id="PS50929">
    <property type="entry name" value="ABC_TM1F"/>
    <property type="match status" value="1"/>
</dbReference>
<dbReference type="InterPro" id="IPR027417">
    <property type="entry name" value="P-loop_NTPase"/>
</dbReference>
<evidence type="ECO:0000256" key="8">
    <source>
        <dbReference type="SAM" id="Phobius"/>
    </source>
</evidence>
<dbReference type="EMBL" id="MFQN01000028">
    <property type="protein sequence ID" value="OGH74104.1"/>
    <property type="molecule type" value="Genomic_DNA"/>
</dbReference>
<dbReference type="InterPro" id="IPR003439">
    <property type="entry name" value="ABC_transporter-like_ATP-bd"/>
</dbReference>
<dbReference type="Gene3D" id="1.20.1560.10">
    <property type="entry name" value="ABC transporter type 1, transmembrane domain"/>
    <property type="match status" value="1"/>
</dbReference>
<evidence type="ECO:0000256" key="1">
    <source>
        <dbReference type="ARBA" id="ARBA00004651"/>
    </source>
</evidence>
<dbReference type="InterPro" id="IPR011527">
    <property type="entry name" value="ABC1_TM_dom"/>
</dbReference>
<evidence type="ECO:0000259" key="9">
    <source>
        <dbReference type="PROSITE" id="PS50893"/>
    </source>
</evidence>
<keyword evidence="2" id="KW-0813">Transport</keyword>
<dbReference type="InterPro" id="IPR039421">
    <property type="entry name" value="Type_1_exporter"/>
</dbReference>
<dbReference type="PANTHER" id="PTHR43394:SF1">
    <property type="entry name" value="ATP-BINDING CASSETTE SUB-FAMILY B MEMBER 10, MITOCHONDRIAL"/>
    <property type="match status" value="1"/>
</dbReference>
<feature type="transmembrane region" description="Helical" evidence="8">
    <location>
        <begin position="166"/>
        <end position="185"/>
    </location>
</feature>
<keyword evidence="7 8" id="KW-0472">Membrane</keyword>
<dbReference type="GO" id="GO:0005886">
    <property type="term" value="C:plasma membrane"/>
    <property type="evidence" value="ECO:0007669"/>
    <property type="project" value="UniProtKB-SubCell"/>
</dbReference>
<dbReference type="InterPro" id="IPR017871">
    <property type="entry name" value="ABC_transporter-like_CS"/>
</dbReference>
<keyword evidence="6 8" id="KW-1133">Transmembrane helix</keyword>
<keyword evidence="4" id="KW-0547">Nucleotide-binding</keyword>
<gene>
    <name evidence="11" type="ORF">A3G00_05030</name>
</gene>
<dbReference type="SMART" id="SM00382">
    <property type="entry name" value="AAA"/>
    <property type="match status" value="1"/>
</dbReference>
<feature type="transmembrane region" description="Helical" evidence="8">
    <location>
        <begin position="21"/>
        <end position="40"/>
    </location>
</feature>
<evidence type="ECO:0000256" key="2">
    <source>
        <dbReference type="ARBA" id="ARBA00022448"/>
    </source>
</evidence>
<comment type="subcellular location">
    <subcellularLocation>
        <location evidence="1">Cell membrane</location>
        <topology evidence="1">Multi-pass membrane protein</topology>
    </subcellularLocation>
</comment>
<evidence type="ECO:0000256" key="6">
    <source>
        <dbReference type="ARBA" id="ARBA00022989"/>
    </source>
</evidence>
<dbReference type="Pfam" id="PF00005">
    <property type="entry name" value="ABC_tran"/>
    <property type="match status" value="1"/>
</dbReference>
<feature type="transmembrane region" description="Helical" evidence="8">
    <location>
        <begin position="252"/>
        <end position="273"/>
    </location>
</feature>
<dbReference type="FunFam" id="3.40.50.300:FF:000287">
    <property type="entry name" value="Multidrug ABC transporter ATP-binding protein"/>
    <property type="match status" value="1"/>
</dbReference>
<protein>
    <recommendedName>
        <fullName evidence="13">ABC transporter ATP-binding protein</fullName>
    </recommendedName>
</protein>
<reference evidence="11 12" key="1">
    <citation type="journal article" date="2016" name="Nat. Commun.">
        <title>Thousands of microbial genomes shed light on interconnected biogeochemical processes in an aquifer system.</title>
        <authorList>
            <person name="Anantharaman K."/>
            <person name="Brown C.T."/>
            <person name="Hug L.A."/>
            <person name="Sharon I."/>
            <person name="Castelle C.J."/>
            <person name="Probst A.J."/>
            <person name="Thomas B.C."/>
            <person name="Singh A."/>
            <person name="Wilkins M.J."/>
            <person name="Karaoz U."/>
            <person name="Brodie E.L."/>
            <person name="Williams K.H."/>
            <person name="Hubbard S.S."/>
            <person name="Banfield J.F."/>
        </authorList>
    </citation>
    <scope>NUCLEOTIDE SEQUENCE [LARGE SCALE GENOMIC DNA]</scope>
</reference>
<dbReference type="PROSITE" id="PS00211">
    <property type="entry name" value="ABC_TRANSPORTER_1"/>
    <property type="match status" value="1"/>
</dbReference>
<evidence type="ECO:0000313" key="12">
    <source>
        <dbReference type="Proteomes" id="UP000178347"/>
    </source>
</evidence>
<dbReference type="GO" id="GO:0005524">
    <property type="term" value="F:ATP binding"/>
    <property type="evidence" value="ECO:0007669"/>
    <property type="project" value="UniProtKB-KW"/>
</dbReference>
<dbReference type="PANTHER" id="PTHR43394">
    <property type="entry name" value="ATP-DEPENDENT PERMEASE MDL1, MITOCHONDRIAL"/>
    <property type="match status" value="1"/>
</dbReference>
<keyword evidence="5" id="KW-0067">ATP-binding</keyword>
<evidence type="ECO:0000256" key="3">
    <source>
        <dbReference type="ARBA" id="ARBA00022692"/>
    </source>
</evidence>
<dbReference type="STRING" id="1798692.A3G00_05030"/>
<evidence type="ECO:0000256" key="5">
    <source>
        <dbReference type="ARBA" id="ARBA00022840"/>
    </source>
</evidence>
<proteinExistence type="predicted"/>
<feature type="domain" description="ABC transporter" evidence="9">
    <location>
        <begin position="343"/>
        <end position="577"/>
    </location>
</feature>
<keyword evidence="3 8" id="KW-0812">Transmembrane</keyword>
<dbReference type="Gene3D" id="3.40.50.300">
    <property type="entry name" value="P-loop containing nucleotide triphosphate hydrolases"/>
    <property type="match status" value="1"/>
</dbReference>
<name>A0A1F6MR07_9BACT</name>
<feature type="transmembrane region" description="Helical" evidence="8">
    <location>
        <begin position="141"/>
        <end position="160"/>
    </location>
</feature>
<feature type="transmembrane region" description="Helical" evidence="8">
    <location>
        <begin position="60"/>
        <end position="81"/>
    </location>
</feature>
<dbReference type="PROSITE" id="PS50893">
    <property type="entry name" value="ABC_TRANSPORTER_2"/>
    <property type="match status" value="1"/>
</dbReference>
<dbReference type="GO" id="GO:0016887">
    <property type="term" value="F:ATP hydrolysis activity"/>
    <property type="evidence" value="ECO:0007669"/>
    <property type="project" value="InterPro"/>
</dbReference>
<evidence type="ECO:0000259" key="10">
    <source>
        <dbReference type="PROSITE" id="PS50929"/>
    </source>
</evidence>
<evidence type="ECO:0000256" key="4">
    <source>
        <dbReference type="ARBA" id="ARBA00022741"/>
    </source>
</evidence>
<organism evidence="11 12">
    <name type="scientific">Candidatus Magasanikbacteria bacterium RIFCSPLOWO2_12_FULL_43_12</name>
    <dbReference type="NCBI Taxonomy" id="1798692"/>
    <lineage>
        <taxon>Bacteria</taxon>
        <taxon>Candidatus Magasanikiibacteriota</taxon>
    </lineage>
</organism>
<dbReference type="AlphaFoldDB" id="A0A1F6MR07"/>
<comment type="caution">
    <text evidence="11">The sequence shown here is derived from an EMBL/GenBank/DDBJ whole genome shotgun (WGS) entry which is preliminary data.</text>
</comment>
<dbReference type="InterPro" id="IPR036640">
    <property type="entry name" value="ABC1_TM_sf"/>
</dbReference>
<dbReference type="SUPFAM" id="SSF90123">
    <property type="entry name" value="ABC transporter transmembrane region"/>
    <property type="match status" value="1"/>
</dbReference>
<sequence length="585" mass="66619">MKNFTNSTLKIYWQHTIRHKFLMLLTLFMVAGGALVSVVVPLYLKRFFDLISQSGSQDTASLLVATLLSILGIELIGWLCWRIASFSAGYLQSGVMAELSDTVFRYLHRHSLSFFSDNFIGSLVKKANRFIYSYERLSDRLFWSLLNLFVSVSAIIFVLFTRSVLIGSALLIWVAVFVIVNIFLIKYRLKYDLVRSQAESSVSGDLADTLSNHTNVKLFNGYEREVSTFFGLCQKVKNLQRRVWNIENTFEAIQGLLAISIEIGLMYVGVTLWQKNQFTIGDFVLLQSYLLAVLMKIWDLGRLMRDVYHDLSDAEEMTEILNTPHEIQDVSRAKVLRVPRGEIKFENVVFNYKQTHNVLTDFNLDIVSKEKIALVGPSGAGKTTVTKILLRLYDIQSGKISIDGRRIDRVSQESLWANLSLVPQDPILFHRSLKENIRYGRPEATDKEVYKAAKLAHCHEFISKFPEGYETFVGERGVKLSGGERQRVAIARAILHNTPILVLDEATSSLDSESERLIQEALDNLMRNKTVIVIAHRLSTIMKMDRIILIDGGKIKEEGTHDELLEKTGGIYRKLWQLQAGGFIR</sequence>